<proteinExistence type="predicted"/>
<organism evidence="1 2">
    <name type="scientific">Candidatus Cryptobacteroides merdigallinarum</name>
    <dbReference type="NCBI Taxonomy" id="2840770"/>
    <lineage>
        <taxon>Bacteria</taxon>
        <taxon>Pseudomonadati</taxon>
        <taxon>Bacteroidota</taxon>
        <taxon>Bacteroidia</taxon>
        <taxon>Bacteroidales</taxon>
        <taxon>Candidatus Cryptobacteroides</taxon>
    </lineage>
</organism>
<dbReference type="PANTHER" id="PTHR11669:SF8">
    <property type="entry name" value="DNA POLYMERASE III SUBUNIT DELTA"/>
    <property type="match status" value="1"/>
</dbReference>
<gene>
    <name evidence="1" type="ORF">IAC29_06035</name>
</gene>
<dbReference type="Pfam" id="PF13177">
    <property type="entry name" value="DNA_pol3_delta2"/>
    <property type="match status" value="1"/>
</dbReference>
<dbReference type="Gene3D" id="3.40.50.300">
    <property type="entry name" value="P-loop containing nucleotide triphosphate hydrolases"/>
    <property type="match status" value="1"/>
</dbReference>
<comment type="caution">
    <text evidence="1">The sequence shown here is derived from an EMBL/GenBank/DDBJ whole genome shotgun (WGS) entry which is preliminary data.</text>
</comment>
<dbReference type="SUPFAM" id="SSF52540">
    <property type="entry name" value="P-loop containing nucleoside triphosphate hydrolases"/>
    <property type="match status" value="1"/>
</dbReference>
<evidence type="ECO:0008006" key="3">
    <source>
        <dbReference type="Google" id="ProtNLM"/>
    </source>
</evidence>
<dbReference type="GO" id="GO:0006261">
    <property type="term" value="P:DNA-templated DNA replication"/>
    <property type="evidence" value="ECO:0007669"/>
    <property type="project" value="TreeGrafter"/>
</dbReference>
<protein>
    <recommendedName>
        <fullName evidence="3">DNA polymerase III subunit delta</fullName>
    </recommendedName>
</protein>
<accession>A0A9D9EJW2</accession>
<dbReference type="AlphaFoldDB" id="A0A9D9EJW2"/>
<dbReference type="InterPro" id="IPR027417">
    <property type="entry name" value="P-loop_NTPase"/>
</dbReference>
<reference evidence="1" key="2">
    <citation type="journal article" date="2021" name="PeerJ">
        <title>Extensive microbial diversity within the chicken gut microbiome revealed by metagenomics and culture.</title>
        <authorList>
            <person name="Gilroy R."/>
            <person name="Ravi A."/>
            <person name="Getino M."/>
            <person name="Pursley I."/>
            <person name="Horton D.L."/>
            <person name="Alikhan N.F."/>
            <person name="Baker D."/>
            <person name="Gharbi K."/>
            <person name="Hall N."/>
            <person name="Watson M."/>
            <person name="Adriaenssens E.M."/>
            <person name="Foster-Nyarko E."/>
            <person name="Jarju S."/>
            <person name="Secka A."/>
            <person name="Antonio M."/>
            <person name="Oren A."/>
            <person name="Chaudhuri R.R."/>
            <person name="La Ragione R."/>
            <person name="Hildebrand F."/>
            <person name="Pallen M.J."/>
        </authorList>
    </citation>
    <scope>NUCLEOTIDE SEQUENCE</scope>
    <source>
        <strain evidence="1">20514</strain>
    </source>
</reference>
<name>A0A9D9EJW2_9BACT</name>
<evidence type="ECO:0000313" key="1">
    <source>
        <dbReference type="EMBL" id="MBO8448813.1"/>
    </source>
</evidence>
<sequence>MRFADIPGNEALKQALVSMADSGRVAHAMLLYENEGCGALPLALAYIQYLNCTCRKDGDSCGECRSCRQMSHLVHPDTHFVFPVNSSKKTDVSRPTSESFLGLWRELVLENPYFLESGLYSALGIEGKAGVIAIAEAKYILEKLSLAPVGDGYKSVIMWLPEKMNAETANKLLKAVEEPPEKTVFIFITHNPDKVLPTVFSRCQSYRVLPMSREALEASLVGTFGKDPALSSRQAAISGGSLGVALDAMGEREEYMAFMKIFKDLVSGLMSRDLLAAIEASDSMAALDSREKQKAFCIFAGECLRKIFLCQQNLQDMAGITDEETAFYTGVAARANRTFCRKALAMVDRSVMLLDRNVNQKMVFCDLAGQMFLNF</sequence>
<dbReference type="PANTHER" id="PTHR11669">
    <property type="entry name" value="REPLICATION FACTOR C / DNA POLYMERASE III GAMMA-TAU SUBUNIT"/>
    <property type="match status" value="1"/>
</dbReference>
<dbReference type="EMBL" id="JADIMQ010000086">
    <property type="protein sequence ID" value="MBO8448813.1"/>
    <property type="molecule type" value="Genomic_DNA"/>
</dbReference>
<reference evidence="1" key="1">
    <citation type="submission" date="2020-10" db="EMBL/GenBank/DDBJ databases">
        <authorList>
            <person name="Gilroy R."/>
        </authorList>
    </citation>
    <scope>NUCLEOTIDE SEQUENCE</scope>
    <source>
        <strain evidence="1">20514</strain>
    </source>
</reference>
<dbReference type="Proteomes" id="UP000810252">
    <property type="component" value="Unassembled WGS sequence"/>
</dbReference>
<evidence type="ECO:0000313" key="2">
    <source>
        <dbReference type="Proteomes" id="UP000810252"/>
    </source>
</evidence>
<dbReference type="InterPro" id="IPR050238">
    <property type="entry name" value="DNA_Rep/Repair_Clamp_Loader"/>
</dbReference>